<feature type="domain" description="RNA polymerase sigma-70 region 2" evidence="6">
    <location>
        <begin position="18"/>
        <end position="86"/>
    </location>
</feature>
<comment type="function">
    <text evidence="5">Sigma factors are initiation factors that promote the attachment of RNA polymerase to specific initiation sites and are then released. Sigma-S contributes to the protection against external stress, thus playing a role in cellular fitness and survival.</text>
</comment>
<dbReference type="Proteomes" id="UP000014113">
    <property type="component" value="Unassembled WGS sequence"/>
</dbReference>
<dbReference type="GO" id="GO:0003700">
    <property type="term" value="F:DNA-binding transcription factor activity"/>
    <property type="evidence" value="ECO:0007669"/>
    <property type="project" value="InterPro"/>
</dbReference>
<dbReference type="RefSeq" id="WP_016184091.1">
    <property type="nucleotide sequence ID" value="NZ_JXKI01000012.1"/>
</dbReference>
<evidence type="ECO:0000256" key="4">
    <source>
        <dbReference type="ARBA" id="ARBA00023163"/>
    </source>
</evidence>
<evidence type="ECO:0000313" key="8">
    <source>
        <dbReference type="Proteomes" id="UP000014113"/>
    </source>
</evidence>
<dbReference type="SUPFAM" id="SSF46894">
    <property type="entry name" value="C-terminal effector domain of the bipartite response regulators"/>
    <property type="match status" value="1"/>
</dbReference>
<gene>
    <name evidence="7" type="ORF">I568_02310</name>
</gene>
<evidence type="ECO:0000256" key="3">
    <source>
        <dbReference type="ARBA" id="ARBA00023015"/>
    </source>
</evidence>
<dbReference type="AlphaFoldDB" id="S1NGM5"/>
<dbReference type="InterPro" id="IPR013325">
    <property type="entry name" value="RNA_pol_sigma_r2"/>
</dbReference>
<dbReference type="STRING" id="1121865.OMW_01985"/>
<evidence type="ECO:0000256" key="5">
    <source>
        <dbReference type="ARBA" id="ARBA00024701"/>
    </source>
</evidence>
<dbReference type="InterPro" id="IPR007627">
    <property type="entry name" value="RNA_pol_sigma70_r2"/>
</dbReference>
<dbReference type="Pfam" id="PF04542">
    <property type="entry name" value="Sigma70_r2"/>
    <property type="match status" value="1"/>
</dbReference>
<evidence type="ECO:0000259" key="6">
    <source>
        <dbReference type="Pfam" id="PF04542"/>
    </source>
</evidence>
<reference evidence="7 8" key="1">
    <citation type="submission" date="2013-03" db="EMBL/GenBank/DDBJ databases">
        <title>The Genome Sequence of Enterococcus columbae ATCC_51263 (PacBio/Illumina hybrid assembly).</title>
        <authorList>
            <consortium name="The Broad Institute Genomics Platform"/>
            <consortium name="The Broad Institute Genome Sequencing Center for Infectious Disease"/>
            <person name="Earl A."/>
            <person name="Russ C."/>
            <person name="Gilmore M."/>
            <person name="Surin D."/>
            <person name="Walker B."/>
            <person name="Young S."/>
            <person name="Zeng Q."/>
            <person name="Gargeya S."/>
            <person name="Fitzgerald M."/>
            <person name="Haas B."/>
            <person name="Abouelleil A."/>
            <person name="Allen A.W."/>
            <person name="Alvarado L."/>
            <person name="Arachchi H.M."/>
            <person name="Berlin A.M."/>
            <person name="Chapman S.B."/>
            <person name="Gainer-Dewar J."/>
            <person name="Goldberg J."/>
            <person name="Griggs A."/>
            <person name="Gujja S."/>
            <person name="Hansen M."/>
            <person name="Howarth C."/>
            <person name="Imamovic A."/>
            <person name="Ireland A."/>
            <person name="Larimer J."/>
            <person name="McCowan C."/>
            <person name="Murphy C."/>
            <person name="Pearson M."/>
            <person name="Poon T.W."/>
            <person name="Priest M."/>
            <person name="Roberts A."/>
            <person name="Saif S."/>
            <person name="Shea T."/>
            <person name="Sisk P."/>
            <person name="Sykes S."/>
            <person name="Wortman J."/>
            <person name="Nusbaum C."/>
            <person name="Birren B."/>
        </authorList>
    </citation>
    <scope>NUCLEOTIDE SEQUENCE [LARGE SCALE GENOMIC DNA]</scope>
    <source>
        <strain evidence="7 8">ATCC 51263</strain>
    </source>
</reference>
<comment type="similarity">
    <text evidence="1">Belongs to the sigma-70 factor family.</text>
</comment>
<evidence type="ECO:0000313" key="7">
    <source>
        <dbReference type="EMBL" id="EOW79959.1"/>
    </source>
</evidence>
<comment type="caution">
    <text evidence="7">The sequence shown here is derived from an EMBL/GenBank/DDBJ whole genome shotgun (WGS) entry which is preliminary data.</text>
</comment>
<dbReference type="SUPFAM" id="SSF88946">
    <property type="entry name" value="Sigma2 domain of RNA polymerase sigma factors"/>
    <property type="match status" value="1"/>
</dbReference>
<dbReference type="eggNOG" id="COG1595">
    <property type="taxonomic scope" value="Bacteria"/>
</dbReference>
<accession>S1NGM5</accession>
<name>S1NGM5_9ENTE</name>
<organism evidence="7 8">
    <name type="scientific">Enterococcus columbae DSM 7374 = ATCC 51263</name>
    <dbReference type="NCBI Taxonomy" id="1121865"/>
    <lineage>
        <taxon>Bacteria</taxon>
        <taxon>Bacillati</taxon>
        <taxon>Bacillota</taxon>
        <taxon>Bacilli</taxon>
        <taxon>Lactobacillales</taxon>
        <taxon>Enterococcaceae</taxon>
        <taxon>Enterococcus</taxon>
    </lineage>
</organism>
<keyword evidence="4" id="KW-0804">Transcription</keyword>
<evidence type="ECO:0000256" key="1">
    <source>
        <dbReference type="ARBA" id="ARBA00007788"/>
    </source>
</evidence>
<keyword evidence="8" id="KW-1185">Reference proteome</keyword>
<evidence type="ECO:0000256" key="2">
    <source>
        <dbReference type="ARBA" id="ARBA00021245"/>
    </source>
</evidence>
<dbReference type="Gene3D" id="1.10.1740.10">
    <property type="match status" value="1"/>
</dbReference>
<keyword evidence="3" id="KW-0805">Transcription regulation</keyword>
<proteinExistence type="inferred from homology"/>
<sequence length="173" mass="20342">MGIFEQAQMGDSEAFTELFEQYRPVLQKYQHRFFLIGFAKEDVEQEARIVFYQALKHFDEKHAAAFGSFYSRALSNRLISLIRYQAAFKRQTDYLSTSLERISEEHPEYLTSLTSNQTPEQEVLLQELLEEFTHFLSDFELQVFQLLQRGLALEQIAQQLAVSTKKFEVRNPD</sequence>
<dbReference type="NCBIfam" id="TIGR02937">
    <property type="entry name" value="sigma70-ECF"/>
    <property type="match status" value="1"/>
</dbReference>
<dbReference type="InterPro" id="IPR016032">
    <property type="entry name" value="Sig_transdc_resp-reg_C-effctor"/>
</dbReference>
<dbReference type="EMBL" id="ASWJ01000011">
    <property type="protein sequence ID" value="EOW79959.1"/>
    <property type="molecule type" value="Genomic_DNA"/>
</dbReference>
<dbReference type="GO" id="GO:0003677">
    <property type="term" value="F:DNA binding"/>
    <property type="evidence" value="ECO:0007669"/>
    <property type="project" value="InterPro"/>
</dbReference>
<dbReference type="OrthoDB" id="1767844at2"/>
<dbReference type="PATRIC" id="fig|1121865.3.peg.1931"/>
<dbReference type="InterPro" id="IPR014284">
    <property type="entry name" value="RNA_pol_sigma-70_dom"/>
</dbReference>
<protein>
    <recommendedName>
        <fullName evidence="2">RNA polymerase sigma factor SigS</fullName>
    </recommendedName>
</protein>
<dbReference type="GO" id="GO:0006352">
    <property type="term" value="P:DNA-templated transcription initiation"/>
    <property type="evidence" value="ECO:0007669"/>
    <property type="project" value="InterPro"/>
</dbReference>